<accession>A0A7I7XTC4</accession>
<dbReference type="EMBL" id="AP022612">
    <property type="protein sequence ID" value="BBZ32374.1"/>
    <property type="molecule type" value="Genomic_DNA"/>
</dbReference>
<evidence type="ECO:0000313" key="2">
    <source>
        <dbReference type="EMBL" id="BBZ32374.1"/>
    </source>
</evidence>
<dbReference type="PANTHER" id="PTHR41259:SF1">
    <property type="entry name" value="DOUBLE-STRAND BREAK REPAIR RAD50 ATPASE, PUTATIVE-RELATED"/>
    <property type="match status" value="1"/>
</dbReference>
<dbReference type="Pfam" id="PF13175">
    <property type="entry name" value="AAA_15"/>
    <property type="match status" value="1"/>
</dbReference>
<reference evidence="2" key="1">
    <citation type="journal article" date="2019" name="Emerg. Microbes Infect.">
        <title>Comprehensive subspecies identification of 175 nontuberculous mycobacteria species based on 7547 genomic profiles.</title>
        <authorList>
            <person name="Matsumoto Y."/>
            <person name="Kinjo T."/>
            <person name="Motooka D."/>
            <person name="Nabeya D."/>
            <person name="Jung N."/>
            <person name="Uechi K."/>
            <person name="Horii T."/>
            <person name="Iida T."/>
            <person name="Fujita J."/>
            <person name="Nakamura S."/>
        </authorList>
    </citation>
    <scope>NUCLEOTIDE SEQUENCE [LARGE SCALE GENOMIC DNA]</scope>
    <source>
        <strain evidence="2">JCM 13671</strain>
    </source>
</reference>
<keyword evidence="3" id="KW-1185">Reference proteome</keyword>
<gene>
    <name evidence="2" type="ORF">MCNF_09790</name>
</gene>
<dbReference type="InterPro" id="IPR027417">
    <property type="entry name" value="P-loop_NTPase"/>
</dbReference>
<dbReference type="InterPro" id="IPR041685">
    <property type="entry name" value="AAA_GajA/Old/RecF-like"/>
</dbReference>
<evidence type="ECO:0000259" key="1">
    <source>
        <dbReference type="Pfam" id="PF13175"/>
    </source>
</evidence>
<organism evidence="2 3">
    <name type="scientific">Mycolicibacterium confluentis</name>
    <dbReference type="NCBI Taxonomy" id="28047"/>
    <lineage>
        <taxon>Bacteria</taxon>
        <taxon>Bacillati</taxon>
        <taxon>Actinomycetota</taxon>
        <taxon>Actinomycetes</taxon>
        <taxon>Mycobacteriales</taxon>
        <taxon>Mycobacteriaceae</taxon>
        <taxon>Mycolicibacterium</taxon>
    </lineage>
</organism>
<protein>
    <recommendedName>
        <fullName evidence="1">Endonuclease GajA/Old nuclease/RecF-like AAA domain-containing protein</fullName>
    </recommendedName>
</protein>
<evidence type="ECO:0000313" key="3">
    <source>
        <dbReference type="Proteomes" id="UP000466931"/>
    </source>
</evidence>
<name>A0A7I7XTC4_9MYCO</name>
<proteinExistence type="predicted"/>
<dbReference type="PANTHER" id="PTHR41259">
    <property type="entry name" value="DOUBLE-STRAND BREAK REPAIR RAD50 ATPASE, PUTATIVE-RELATED"/>
    <property type="match status" value="1"/>
</dbReference>
<dbReference type="Gene3D" id="3.40.50.300">
    <property type="entry name" value="P-loop containing nucleotide triphosphate hydrolases"/>
    <property type="match status" value="2"/>
</dbReference>
<sequence length="872" mass="93709">MRLHRLTLTNYRGIAHRDIEFADRGVTVVCGANEIGKSSMIEALDLLLESKDRSTKKDVKQVKPTHADVGSEVTADLSTGPYRFIYRKRFHKKCETELTVLAPVREQFTGDEAHERVRAMLAETVDTGLWQAQRVLQASSTSAVDLSGCDALSRALDVAASDASATSAGLAGGEPLLLDKIDGEYGRYFTPTGRPKGEWAAAVAALEEAEAEVAQRTAEVAEVEERVRTHATLSDDLAVLTEQAQDAARRLTEAAAAAEAVNALSAELRAAQSEATAVGATRAAASALLEERKRLCAGLITRQETVDTVAAAAEQAAEAEATSREVVQEAEQAAVVAEQQVQAVQSRAQAARQIVDRLAERAEADRLAALLIRYDAVCAERVDVNAELSQIMLTDSMFRDIETAASAVDRAQVRAEQTAAAIEFTADSDVELAVGSETITLMAGQTWSLSAAEAAEVALPGVLRVRVNPAASAVDTHATLAAAQEHLSDLLRAAVVDDVEAARSTLQRRRELIARRDQLTATLTGIVGHDDVEHLRSRLEALQETEAIDVDPDAARAELASADEALREAATQYELQRRVAAAAAKQLAEHTKQAAVCGDRLAVAREELAATTEQLATARAEVSDEVAAARAVETAQAAQVAEQKVAEVSARLTALAPEKVTAEFTRVRAESESLCRKRDDAARALRDIEVELAVFGTEGRTGKLDAAQIKREHAVAAYTRVHQRARAVTLLRSVMLRHRDDTRLRYVEPFRAEVERLGRTVFGETFEVEVDSDLTIRNRTLDGRTVPFESLSGGAKEQLGIVARLAVAGLVSDEDTVPVVIDDALGFSDPDRLAKMGAVFDQVGADGQVIVLTCSPERYLGVVGAHRVQLTA</sequence>
<dbReference type="AlphaFoldDB" id="A0A7I7XTC4"/>
<dbReference type="RefSeq" id="WP_085156611.1">
    <property type="nucleotide sequence ID" value="NZ_AP022612.1"/>
</dbReference>
<reference evidence="2" key="2">
    <citation type="submission" date="2020-02" db="EMBL/GenBank/DDBJ databases">
        <authorList>
            <person name="Matsumoto Y."/>
            <person name="Motooka D."/>
            <person name="Nakamura S."/>
        </authorList>
    </citation>
    <scope>NUCLEOTIDE SEQUENCE</scope>
    <source>
        <strain evidence="2">JCM 13671</strain>
    </source>
</reference>
<feature type="domain" description="Endonuclease GajA/Old nuclease/RecF-like AAA" evidence="1">
    <location>
        <begin position="1"/>
        <end position="62"/>
    </location>
</feature>
<dbReference type="SUPFAM" id="SSF52540">
    <property type="entry name" value="P-loop containing nucleoside triphosphate hydrolases"/>
    <property type="match status" value="1"/>
</dbReference>
<dbReference type="Proteomes" id="UP000466931">
    <property type="component" value="Chromosome"/>
</dbReference>
<dbReference type="OrthoDB" id="3177877at2"/>